<gene>
    <name evidence="3" type="ORF">E0F26_07220</name>
</gene>
<proteinExistence type="predicted"/>
<dbReference type="Pfam" id="PF20906">
    <property type="entry name" value="S-Me-THD_C"/>
    <property type="match status" value="1"/>
</dbReference>
<dbReference type="Gene3D" id="2.40.390.10">
    <property type="entry name" value="CV3147-like"/>
    <property type="match status" value="1"/>
</dbReference>
<dbReference type="InterPro" id="IPR024071">
    <property type="entry name" value="S-Me-THD_C_sf"/>
</dbReference>
<feature type="domain" description="S-Me-THD-like C-terminal" evidence="2">
    <location>
        <begin position="166"/>
        <end position="358"/>
    </location>
</feature>
<dbReference type="Pfam" id="PF06032">
    <property type="entry name" value="S-Me-THD_N"/>
    <property type="match status" value="1"/>
</dbReference>
<dbReference type="InterPro" id="IPR048350">
    <property type="entry name" value="S-Me-THD-like_C"/>
</dbReference>
<dbReference type="Gene3D" id="3.40.1610.10">
    <property type="entry name" value="CV3147-like domain"/>
    <property type="match status" value="1"/>
</dbReference>
<keyword evidence="4" id="KW-1185">Reference proteome</keyword>
<dbReference type="EMBL" id="CP036501">
    <property type="protein sequence ID" value="UZP74540.1"/>
    <property type="molecule type" value="Genomic_DNA"/>
</dbReference>
<name>A0ABY6Q7M9_9GAMM</name>
<organism evidence="3 4">
    <name type="scientific">Candidatus Paraluminiphilus aquimaris</name>
    <dbReference type="NCBI Taxonomy" id="2518994"/>
    <lineage>
        <taxon>Bacteria</taxon>
        <taxon>Pseudomonadati</taxon>
        <taxon>Pseudomonadota</taxon>
        <taxon>Gammaproteobacteria</taxon>
        <taxon>Cellvibrionales</taxon>
        <taxon>Halieaceae</taxon>
        <taxon>Candidatus Paraluminiphilus</taxon>
    </lineage>
</organism>
<dbReference type="Proteomes" id="UP001317963">
    <property type="component" value="Chromosome"/>
</dbReference>
<sequence>MKIYATDLDDLALGAVFLATGGGGDPYLPTLIAKQTLEQTGPATLIDAEALSDEAFVVPVGGVGAPTVSLELLPSIDEASRVLDAYVTLISKEIDAVASFEIGGGNSLIPLMAAAVRGLPVIDGDGMGRAFPEAQMMSYAISGVKPTPALAMDYAGNTALFDTSDTTTYEHHIRSFAAAAGGMVTVAEHPMTGAQLKRSVIPKTVSFSLTLGRLLREKRGPIGDLLPLLRDVFADSVYGAVHQIFTGKVSGKSTRTVGGYDIGELSIECFDDPTAVCNITIKNEYLVATAGGKPLAMVPDLIVIVDAETTTPINAERLHFGQRVAVLAVGAPDFYQTPEALAATQPRCFGIDLDYTPLASLVR</sequence>
<evidence type="ECO:0000313" key="3">
    <source>
        <dbReference type="EMBL" id="UZP74540.1"/>
    </source>
</evidence>
<dbReference type="InterPro" id="IPR027479">
    <property type="entry name" value="S-Me-THD_N_sf"/>
</dbReference>
<dbReference type="RefSeq" id="WP_279240993.1">
    <property type="nucleotide sequence ID" value="NZ_CP036501.1"/>
</dbReference>
<accession>A0ABY6Q7M9</accession>
<protein>
    <submittedName>
        <fullName evidence="3">DUF917 domain-containing protein</fullName>
    </submittedName>
</protein>
<dbReference type="InterPro" id="IPR010318">
    <property type="entry name" value="S-Me-THD_N"/>
</dbReference>
<evidence type="ECO:0000259" key="2">
    <source>
        <dbReference type="Pfam" id="PF20906"/>
    </source>
</evidence>
<reference evidence="3 4" key="1">
    <citation type="submission" date="2019-02" db="EMBL/GenBank/DDBJ databases">
        <title>Halieaceae_genomes.</title>
        <authorList>
            <person name="Li S.-H."/>
        </authorList>
    </citation>
    <scope>NUCLEOTIDE SEQUENCE [LARGE SCALE GENOMIC DNA]</scope>
    <source>
        <strain evidence="3 4">JH123</strain>
    </source>
</reference>
<dbReference type="SUPFAM" id="SSF160991">
    <property type="entry name" value="CV3147-like"/>
    <property type="match status" value="1"/>
</dbReference>
<evidence type="ECO:0000313" key="4">
    <source>
        <dbReference type="Proteomes" id="UP001317963"/>
    </source>
</evidence>
<evidence type="ECO:0000259" key="1">
    <source>
        <dbReference type="Pfam" id="PF06032"/>
    </source>
</evidence>
<feature type="domain" description="S-Me-THD N-terminal" evidence="1">
    <location>
        <begin position="6"/>
        <end position="162"/>
    </location>
</feature>